<dbReference type="RefSeq" id="WP_184614836.1">
    <property type="nucleotide sequence ID" value="NZ_BOOS01000031.1"/>
</dbReference>
<dbReference type="SUPFAM" id="SSF54862">
    <property type="entry name" value="4Fe-4S ferredoxins"/>
    <property type="match status" value="1"/>
</dbReference>
<evidence type="ECO:0000313" key="8">
    <source>
        <dbReference type="EMBL" id="MBB5629629.1"/>
    </source>
</evidence>
<keyword evidence="4" id="KW-0249">Electron transport</keyword>
<dbReference type="Pfam" id="PF13459">
    <property type="entry name" value="Fer4_15"/>
    <property type="match status" value="1"/>
</dbReference>
<keyword evidence="9" id="KW-1185">Reference proteome</keyword>
<protein>
    <submittedName>
        <fullName evidence="8">Ferredoxin</fullName>
    </submittedName>
</protein>
<reference evidence="8 9" key="1">
    <citation type="submission" date="2020-08" db="EMBL/GenBank/DDBJ databases">
        <title>Sequencing the genomes of 1000 actinobacteria strains.</title>
        <authorList>
            <person name="Klenk H.-P."/>
        </authorList>
    </citation>
    <scope>NUCLEOTIDE SEQUENCE [LARGE SCALE GENOMIC DNA]</scope>
    <source>
        <strain evidence="8 9">DSM 45790</strain>
    </source>
</reference>
<comment type="caution">
    <text evidence="8">The sequence shown here is derived from an EMBL/GenBank/DDBJ whole genome shotgun (WGS) entry which is preliminary data.</text>
</comment>
<evidence type="ECO:0000256" key="7">
    <source>
        <dbReference type="ARBA" id="ARBA00023291"/>
    </source>
</evidence>
<gene>
    <name evidence="8" type="ORF">BJ981_005328</name>
</gene>
<evidence type="ECO:0000256" key="3">
    <source>
        <dbReference type="ARBA" id="ARBA00022723"/>
    </source>
</evidence>
<accession>A0A7W8Z8Z8</accession>
<dbReference type="Proteomes" id="UP000588112">
    <property type="component" value="Unassembled WGS sequence"/>
</dbReference>
<evidence type="ECO:0000256" key="4">
    <source>
        <dbReference type="ARBA" id="ARBA00022982"/>
    </source>
</evidence>
<comment type="cofactor">
    <cofactor evidence="1">
        <name>[3Fe-4S] cluster</name>
        <dbReference type="ChEBI" id="CHEBI:21137"/>
    </cofactor>
</comment>
<keyword evidence="3" id="KW-0479">Metal-binding</keyword>
<sequence length="62" mass="6386">MKAFVDATKCNGYGTCAELAPTLIQLDDWGYASVIGDGTVTDEATARAAAASCPECAITLQD</sequence>
<keyword evidence="7" id="KW-0003">3Fe-4S</keyword>
<dbReference type="PANTHER" id="PTHR36923">
    <property type="entry name" value="FERREDOXIN"/>
    <property type="match status" value="1"/>
</dbReference>
<dbReference type="AlphaFoldDB" id="A0A7W8Z8Z8"/>
<evidence type="ECO:0000256" key="6">
    <source>
        <dbReference type="ARBA" id="ARBA00023014"/>
    </source>
</evidence>
<dbReference type="GO" id="GO:0051538">
    <property type="term" value="F:3 iron, 4 sulfur cluster binding"/>
    <property type="evidence" value="ECO:0007669"/>
    <property type="project" value="UniProtKB-KW"/>
</dbReference>
<name>A0A7W8Z8Z8_9ACTN</name>
<keyword evidence="2" id="KW-0813">Transport</keyword>
<organism evidence="8 9">
    <name type="scientific">Sphaerisporangium krabiense</name>
    <dbReference type="NCBI Taxonomy" id="763782"/>
    <lineage>
        <taxon>Bacteria</taxon>
        <taxon>Bacillati</taxon>
        <taxon>Actinomycetota</taxon>
        <taxon>Actinomycetes</taxon>
        <taxon>Streptosporangiales</taxon>
        <taxon>Streptosporangiaceae</taxon>
        <taxon>Sphaerisporangium</taxon>
    </lineage>
</organism>
<evidence type="ECO:0000313" key="9">
    <source>
        <dbReference type="Proteomes" id="UP000588112"/>
    </source>
</evidence>
<proteinExistence type="predicted"/>
<dbReference type="GO" id="GO:0046872">
    <property type="term" value="F:metal ion binding"/>
    <property type="evidence" value="ECO:0007669"/>
    <property type="project" value="UniProtKB-KW"/>
</dbReference>
<keyword evidence="6" id="KW-0411">Iron-sulfur</keyword>
<evidence type="ECO:0000256" key="5">
    <source>
        <dbReference type="ARBA" id="ARBA00023004"/>
    </source>
</evidence>
<evidence type="ECO:0000256" key="2">
    <source>
        <dbReference type="ARBA" id="ARBA00022448"/>
    </source>
</evidence>
<dbReference type="PANTHER" id="PTHR36923:SF3">
    <property type="entry name" value="FERREDOXIN"/>
    <property type="match status" value="1"/>
</dbReference>
<keyword evidence="5" id="KW-0408">Iron</keyword>
<dbReference type="InterPro" id="IPR051269">
    <property type="entry name" value="Fe-S_cluster_ET"/>
</dbReference>
<evidence type="ECO:0000256" key="1">
    <source>
        <dbReference type="ARBA" id="ARBA00001927"/>
    </source>
</evidence>
<dbReference type="Gene3D" id="3.30.70.20">
    <property type="match status" value="1"/>
</dbReference>
<dbReference type="EMBL" id="JACHBR010000001">
    <property type="protein sequence ID" value="MBB5629629.1"/>
    <property type="molecule type" value="Genomic_DNA"/>
</dbReference>